<dbReference type="Proteomes" id="UP000054279">
    <property type="component" value="Unassembled WGS sequence"/>
</dbReference>
<organism evidence="4 5">
    <name type="scientific">Sphaerobolus stellatus (strain SS14)</name>
    <dbReference type="NCBI Taxonomy" id="990650"/>
    <lineage>
        <taxon>Eukaryota</taxon>
        <taxon>Fungi</taxon>
        <taxon>Dikarya</taxon>
        <taxon>Basidiomycota</taxon>
        <taxon>Agaricomycotina</taxon>
        <taxon>Agaricomycetes</taxon>
        <taxon>Phallomycetidae</taxon>
        <taxon>Geastrales</taxon>
        <taxon>Sphaerobolaceae</taxon>
        <taxon>Sphaerobolus</taxon>
    </lineage>
</organism>
<dbReference type="SUPFAM" id="SSF57756">
    <property type="entry name" value="Retrovirus zinc finger-like domains"/>
    <property type="match status" value="1"/>
</dbReference>
<dbReference type="HOGENOM" id="CLU_1027348_0_0_1"/>
<sequence length="271" mass="29928">MIGEEMEQAIDDFINANCLTVKCRCQVADQYFGNNLVAGEAFCCDCCYPKPPPLCCDLCHSELFEFFKQNEVTASMGREGGVDEDMMSEDEVEETATCRRTWRAEAYKTRWPCGDPMCMGEMPILPDDILECIVDLSYVKLITKEEDICAQACWHDPWKFSKDIFEIVNRIIQPIPKLFTSIPRNLPARKSHVNGDSGASGISGSSCKTVQCAICGEHGHNRRTCPKQTPAGKENIPPGSVTTLKLNTPVLDAAPPCDSPQILPAPLVLAC</sequence>
<reference evidence="4 5" key="1">
    <citation type="submission" date="2014-06" db="EMBL/GenBank/DDBJ databases">
        <title>Evolutionary Origins and Diversification of the Mycorrhizal Mutualists.</title>
        <authorList>
            <consortium name="DOE Joint Genome Institute"/>
            <consortium name="Mycorrhizal Genomics Consortium"/>
            <person name="Kohler A."/>
            <person name="Kuo A."/>
            <person name="Nagy L.G."/>
            <person name="Floudas D."/>
            <person name="Copeland A."/>
            <person name="Barry K.W."/>
            <person name="Cichocki N."/>
            <person name="Veneault-Fourrey C."/>
            <person name="LaButti K."/>
            <person name="Lindquist E.A."/>
            <person name="Lipzen A."/>
            <person name="Lundell T."/>
            <person name="Morin E."/>
            <person name="Murat C."/>
            <person name="Riley R."/>
            <person name="Ohm R."/>
            <person name="Sun H."/>
            <person name="Tunlid A."/>
            <person name="Henrissat B."/>
            <person name="Grigoriev I.V."/>
            <person name="Hibbett D.S."/>
            <person name="Martin F."/>
        </authorList>
    </citation>
    <scope>NUCLEOTIDE SEQUENCE [LARGE SCALE GENOMIC DNA]</scope>
    <source>
        <strain evidence="4 5">SS14</strain>
    </source>
</reference>
<accession>A0A0C9UFK7</accession>
<evidence type="ECO:0000313" key="4">
    <source>
        <dbReference type="EMBL" id="KIJ23950.1"/>
    </source>
</evidence>
<name>A0A0C9UFK7_SPHS4</name>
<evidence type="ECO:0000313" key="5">
    <source>
        <dbReference type="Proteomes" id="UP000054279"/>
    </source>
</evidence>
<keyword evidence="1" id="KW-0507">mRNA processing</keyword>
<dbReference type="OrthoDB" id="2803597at2759"/>
<dbReference type="GO" id="GO:0006397">
    <property type="term" value="P:mRNA processing"/>
    <property type="evidence" value="ECO:0007669"/>
    <property type="project" value="UniProtKB-KW"/>
</dbReference>
<dbReference type="InterPro" id="IPR036875">
    <property type="entry name" value="Znf_CCHC_sf"/>
</dbReference>
<keyword evidence="2" id="KW-0863">Zinc-finger</keyword>
<dbReference type="Gene3D" id="4.10.60.10">
    <property type="entry name" value="Zinc finger, CCHC-type"/>
    <property type="match status" value="1"/>
</dbReference>
<dbReference type="PROSITE" id="PS50158">
    <property type="entry name" value="ZF_CCHC"/>
    <property type="match status" value="1"/>
</dbReference>
<dbReference type="GO" id="GO:0008270">
    <property type="term" value="F:zinc ion binding"/>
    <property type="evidence" value="ECO:0007669"/>
    <property type="project" value="UniProtKB-KW"/>
</dbReference>
<keyword evidence="2" id="KW-0862">Zinc</keyword>
<dbReference type="InterPro" id="IPR001878">
    <property type="entry name" value="Znf_CCHC"/>
</dbReference>
<gene>
    <name evidence="4" type="ORF">M422DRAFT_275384</name>
</gene>
<evidence type="ECO:0000256" key="2">
    <source>
        <dbReference type="PROSITE-ProRule" id="PRU00047"/>
    </source>
</evidence>
<evidence type="ECO:0000256" key="1">
    <source>
        <dbReference type="ARBA" id="ARBA00022664"/>
    </source>
</evidence>
<dbReference type="GO" id="GO:0003676">
    <property type="term" value="F:nucleic acid binding"/>
    <property type="evidence" value="ECO:0007669"/>
    <property type="project" value="InterPro"/>
</dbReference>
<dbReference type="AlphaFoldDB" id="A0A0C9UFK7"/>
<protein>
    <submittedName>
        <fullName evidence="4">Unplaced genomic scaffold SPHSTscaffold_482, whole genome shotgun sequence</fullName>
    </submittedName>
</protein>
<dbReference type="EMBL" id="KN837557">
    <property type="protein sequence ID" value="KIJ23950.1"/>
    <property type="molecule type" value="Genomic_DNA"/>
</dbReference>
<keyword evidence="2" id="KW-0479">Metal-binding</keyword>
<proteinExistence type="predicted"/>
<keyword evidence="5" id="KW-1185">Reference proteome</keyword>
<evidence type="ECO:0000259" key="3">
    <source>
        <dbReference type="PROSITE" id="PS50158"/>
    </source>
</evidence>
<feature type="domain" description="CCHC-type" evidence="3">
    <location>
        <begin position="212"/>
        <end position="227"/>
    </location>
</feature>